<dbReference type="Gene3D" id="2.60.20.10">
    <property type="entry name" value="Crystallins"/>
    <property type="match status" value="1"/>
</dbReference>
<accession>A0A2T2P9F1</accession>
<sequence length="132" mass="13864">MQKLLLVFSLVAAGLAAPTSSIVRRATESITLFDNTDYGGASYTLTFEVPEGIECVSPTLPASIDGLASSVRLSITGSDSGFNCRLFAAQNCDASAGPSTWFFQDDIPNLAAADYNLNNQARSIACSFVPVS</sequence>
<evidence type="ECO:0000313" key="3">
    <source>
        <dbReference type="Proteomes" id="UP000240883"/>
    </source>
</evidence>
<dbReference type="EMBL" id="KZ678128">
    <property type="protein sequence ID" value="PSN74289.1"/>
    <property type="molecule type" value="Genomic_DNA"/>
</dbReference>
<dbReference type="Proteomes" id="UP000240883">
    <property type="component" value="Unassembled WGS sequence"/>
</dbReference>
<name>A0A2T2P9F1_CORCC</name>
<keyword evidence="1" id="KW-0732">Signal</keyword>
<feature type="signal peptide" evidence="1">
    <location>
        <begin position="1"/>
        <end position="16"/>
    </location>
</feature>
<organism evidence="2 3">
    <name type="scientific">Corynespora cassiicola Philippines</name>
    <dbReference type="NCBI Taxonomy" id="1448308"/>
    <lineage>
        <taxon>Eukaryota</taxon>
        <taxon>Fungi</taxon>
        <taxon>Dikarya</taxon>
        <taxon>Ascomycota</taxon>
        <taxon>Pezizomycotina</taxon>
        <taxon>Dothideomycetes</taxon>
        <taxon>Pleosporomycetidae</taxon>
        <taxon>Pleosporales</taxon>
        <taxon>Corynesporascaceae</taxon>
        <taxon>Corynespora</taxon>
    </lineage>
</organism>
<dbReference type="OrthoDB" id="3767933at2759"/>
<reference evidence="2 3" key="1">
    <citation type="journal article" date="2018" name="Front. Microbiol.">
        <title>Genome-Wide Analysis of Corynespora cassiicola Leaf Fall Disease Putative Effectors.</title>
        <authorList>
            <person name="Lopez D."/>
            <person name="Ribeiro S."/>
            <person name="Label P."/>
            <person name="Fumanal B."/>
            <person name="Venisse J.S."/>
            <person name="Kohler A."/>
            <person name="de Oliveira R.R."/>
            <person name="Labutti K."/>
            <person name="Lipzen A."/>
            <person name="Lail K."/>
            <person name="Bauer D."/>
            <person name="Ohm R.A."/>
            <person name="Barry K.W."/>
            <person name="Spatafora J."/>
            <person name="Grigoriev I.V."/>
            <person name="Martin F.M."/>
            <person name="Pujade-Renaud V."/>
        </authorList>
    </citation>
    <scope>NUCLEOTIDE SEQUENCE [LARGE SCALE GENOMIC DNA]</scope>
    <source>
        <strain evidence="2 3">Philippines</strain>
    </source>
</reference>
<evidence type="ECO:0008006" key="4">
    <source>
        <dbReference type="Google" id="ProtNLM"/>
    </source>
</evidence>
<evidence type="ECO:0000313" key="2">
    <source>
        <dbReference type="EMBL" id="PSN74289.1"/>
    </source>
</evidence>
<feature type="chain" id="PRO_5015437384" description="AA1-like domain-containing protein" evidence="1">
    <location>
        <begin position="17"/>
        <end position="132"/>
    </location>
</feature>
<proteinExistence type="predicted"/>
<dbReference type="AlphaFoldDB" id="A0A2T2P9F1"/>
<gene>
    <name evidence="2" type="ORF">BS50DRAFT_567143</name>
</gene>
<protein>
    <recommendedName>
        <fullName evidence="4">AA1-like domain-containing protein</fullName>
    </recommendedName>
</protein>
<keyword evidence="3" id="KW-1185">Reference proteome</keyword>
<evidence type="ECO:0000256" key="1">
    <source>
        <dbReference type="SAM" id="SignalP"/>
    </source>
</evidence>